<dbReference type="AlphaFoldDB" id="D8RJ61"/>
<evidence type="ECO:0000313" key="2">
    <source>
        <dbReference type="EMBL" id="EFJ27655.1"/>
    </source>
</evidence>
<gene>
    <name evidence="2" type="ORF">SELMODRAFT_411830</name>
</gene>
<keyword evidence="3" id="KW-1185">Reference proteome</keyword>
<dbReference type="InParanoid" id="D8RJ61"/>
<dbReference type="HOGENOM" id="CLU_639984_0_0_1"/>
<sequence>MADSLGVELRGLKAYDVPVMITEKLEPLPSSILSDQWWEGERTCRLYLGSSEGSWAPEPAVGYTEAEAMGLDLYAVAADLGRFTAHLHRGLGLDGDDIEIQLAWDPVKRAPKLENYRDLWLLYQILASLGFVGGVFAGADMGIGDAPSDLFAKLAAAGGATRSSSIGARGKRKSDCCAPLECPLSMKHARAADGSKIPSAAPTPAAGIATASAASPPPNLLHHHHSHSAAAAAAEEEESDLALASGAAAVGAIDDSYPYACEGEDGSGSKRRILPLWVSTIDGGEHEWEATAPWNVFTKGFFHVRGSDLRAGYWVYYKGHCVARALVWNDEFDEMRYEHQGYSPMMRGLDKGSVSAVSVGLMAILDAIAWSRSLLPFAQWHIYVDNVDALKLVDMYQRNLQFMKFHPERPLLDLIVDAAQSGRIHLHKK</sequence>
<accession>D8RJ61</accession>
<feature type="compositionally biased region" description="Low complexity" evidence="1">
    <location>
        <begin position="197"/>
        <end position="214"/>
    </location>
</feature>
<dbReference type="Gramene" id="EFJ27655">
    <property type="protein sequence ID" value="EFJ27655"/>
    <property type="gene ID" value="SELMODRAFT_411830"/>
</dbReference>
<proteinExistence type="predicted"/>
<dbReference type="EMBL" id="GL377581">
    <property type="protein sequence ID" value="EFJ27655.1"/>
    <property type="molecule type" value="Genomic_DNA"/>
</dbReference>
<evidence type="ECO:0000313" key="3">
    <source>
        <dbReference type="Proteomes" id="UP000001514"/>
    </source>
</evidence>
<reference evidence="2 3" key="1">
    <citation type="journal article" date="2011" name="Science">
        <title>The Selaginella genome identifies genetic changes associated with the evolution of vascular plants.</title>
        <authorList>
            <person name="Banks J.A."/>
            <person name="Nishiyama T."/>
            <person name="Hasebe M."/>
            <person name="Bowman J.L."/>
            <person name="Gribskov M."/>
            <person name="dePamphilis C."/>
            <person name="Albert V.A."/>
            <person name="Aono N."/>
            <person name="Aoyama T."/>
            <person name="Ambrose B.A."/>
            <person name="Ashton N.W."/>
            <person name="Axtell M.J."/>
            <person name="Barker E."/>
            <person name="Barker M.S."/>
            <person name="Bennetzen J.L."/>
            <person name="Bonawitz N.D."/>
            <person name="Chapple C."/>
            <person name="Cheng C."/>
            <person name="Correa L.G."/>
            <person name="Dacre M."/>
            <person name="DeBarry J."/>
            <person name="Dreyer I."/>
            <person name="Elias M."/>
            <person name="Engstrom E.M."/>
            <person name="Estelle M."/>
            <person name="Feng L."/>
            <person name="Finet C."/>
            <person name="Floyd S.K."/>
            <person name="Frommer W.B."/>
            <person name="Fujita T."/>
            <person name="Gramzow L."/>
            <person name="Gutensohn M."/>
            <person name="Harholt J."/>
            <person name="Hattori M."/>
            <person name="Heyl A."/>
            <person name="Hirai T."/>
            <person name="Hiwatashi Y."/>
            <person name="Ishikawa M."/>
            <person name="Iwata M."/>
            <person name="Karol K.G."/>
            <person name="Koehler B."/>
            <person name="Kolukisaoglu U."/>
            <person name="Kubo M."/>
            <person name="Kurata T."/>
            <person name="Lalonde S."/>
            <person name="Li K."/>
            <person name="Li Y."/>
            <person name="Litt A."/>
            <person name="Lyons E."/>
            <person name="Manning G."/>
            <person name="Maruyama T."/>
            <person name="Michael T.P."/>
            <person name="Mikami K."/>
            <person name="Miyazaki S."/>
            <person name="Morinaga S."/>
            <person name="Murata T."/>
            <person name="Mueller-Roeber B."/>
            <person name="Nelson D.R."/>
            <person name="Obara M."/>
            <person name="Oguri Y."/>
            <person name="Olmstead R.G."/>
            <person name="Onodera N."/>
            <person name="Petersen B.L."/>
            <person name="Pils B."/>
            <person name="Prigge M."/>
            <person name="Rensing S.A."/>
            <person name="Riano-Pachon D.M."/>
            <person name="Roberts A.W."/>
            <person name="Sato Y."/>
            <person name="Scheller H.V."/>
            <person name="Schulz B."/>
            <person name="Schulz C."/>
            <person name="Shakirov E.V."/>
            <person name="Shibagaki N."/>
            <person name="Shinohara N."/>
            <person name="Shippen D.E."/>
            <person name="Soerensen I."/>
            <person name="Sotooka R."/>
            <person name="Sugimoto N."/>
            <person name="Sugita M."/>
            <person name="Sumikawa N."/>
            <person name="Tanurdzic M."/>
            <person name="Theissen G."/>
            <person name="Ulvskov P."/>
            <person name="Wakazuki S."/>
            <person name="Weng J.K."/>
            <person name="Willats W.W."/>
            <person name="Wipf D."/>
            <person name="Wolf P.G."/>
            <person name="Yang L."/>
            <person name="Zimmer A.D."/>
            <person name="Zhu Q."/>
            <person name="Mitros T."/>
            <person name="Hellsten U."/>
            <person name="Loque D."/>
            <person name="Otillar R."/>
            <person name="Salamov A."/>
            <person name="Schmutz J."/>
            <person name="Shapiro H."/>
            <person name="Lindquist E."/>
            <person name="Lucas S."/>
            <person name="Rokhsar D."/>
            <person name="Grigoriev I.V."/>
        </authorList>
    </citation>
    <scope>NUCLEOTIDE SEQUENCE [LARGE SCALE GENOMIC DNA]</scope>
</reference>
<protein>
    <submittedName>
        <fullName evidence="2">Uncharacterized protein</fullName>
    </submittedName>
</protein>
<evidence type="ECO:0000256" key="1">
    <source>
        <dbReference type="SAM" id="MobiDB-lite"/>
    </source>
</evidence>
<feature type="region of interest" description="Disordered" evidence="1">
    <location>
        <begin position="193"/>
        <end position="235"/>
    </location>
</feature>
<name>D8RJ61_SELML</name>
<dbReference type="KEGG" id="smo:SELMODRAFT_411830"/>
<dbReference type="Proteomes" id="UP000001514">
    <property type="component" value="Unassembled WGS sequence"/>
</dbReference>
<organism evidence="3">
    <name type="scientific">Selaginella moellendorffii</name>
    <name type="common">Spikemoss</name>
    <dbReference type="NCBI Taxonomy" id="88036"/>
    <lineage>
        <taxon>Eukaryota</taxon>
        <taxon>Viridiplantae</taxon>
        <taxon>Streptophyta</taxon>
        <taxon>Embryophyta</taxon>
        <taxon>Tracheophyta</taxon>
        <taxon>Lycopodiopsida</taxon>
        <taxon>Selaginellales</taxon>
        <taxon>Selaginellaceae</taxon>
        <taxon>Selaginella</taxon>
    </lineage>
</organism>